<evidence type="ECO:0000313" key="1">
    <source>
        <dbReference type="EMBL" id="QWS34049.1"/>
    </source>
</evidence>
<organism evidence="1 2">
    <name type="scientific">Curtobacterium aetherium</name>
    <dbReference type="NCBI Taxonomy" id="2841594"/>
    <lineage>
        <taxon>Bacteria</taxon>
        <taxon>Bacillati</taxon>
        <taxon>Actinomycetota</taxon>
        <taxon>Actinomycetes</taxon>
        <taxon>Micrococcales</taxon>
        <taxon>Microbacteriaceae</taxon>
        <taxon>Curtobacterium</taxon>
    </lineage>
</organism>
<accession>A0ACD1E5K6</accession>
<sequence>MIHLGAALLCDAATVRENLLHVLGGGVTRLPRPGFPAPLGADIALLLYVDGDSGVEVAHKVTGVCRLQGSDDEPVFGFEYTLRTVLGTEDGAQSVSAILPAANLGIPSAGAYQVEISVDDKSIGRIPFTATLDENMFADLGDLSG</sequence>
<evidence type="ECO:0000313" key="2">
    <source>
        <dbReference type="Proteomes" id="UP000681794"/>
    </source>
</evidence>
<proteinExistence type="predicted"/>
<gene>
    <name evidence="1" type="ORF">KM842_02265</name>
</gene>
<dbReference type="Proteomes" id="UP000681794">
    <property type="component" value="Chromosome"/>
</dbReference>
<name>A0ACD1E5K6_9MICO</name>
<keyword evidence="2" id="KW-1185">Reference proteome</keyword>
<protein>
    <submittedName>
        <fullName evidence="1">Uncharacterized protein</fullName>
    </submittedName>
</protein>
<reference evidence="1" key="1">
    <citation type="submission" date="2021-06" db="EMBL/GenBank/DDBJ databases">
        <authorList>
            <person name="Ellington A.J."/>
            <person name="Bryan N.C."/>
            <person name="Christner B.C."/>
            <person name="Reisch C.R."/>
        </authorList>
    </citation>
    <scope>NUCLEOTIDE SEQUENCE</scope>
    <source>
        <strain evidence="1">L6-1</strain>
    </source>
</reference>
<dbReference type="EMBL" id="CP076544">
    <property type="protein sequence ID" value="QWS34049.1"/>
    <property type="molecule type" value="Genomic_DNA"/>
</dbReference>